<evidence type="ECO:0000313" key="7">
    <source>
        <dbReference type="EMBL" id="MBY29666.1"/>
    </source>
</evidence>
<dbReference type="EMBL" id="GGMR01017047">
    <property type="protein sequence ID" value="MBY29666.1"/>
    <property type="molecule type" value="Transcribed_RNA"/>
</dbReference>
<dbReference type="PANTHER" id="PTHR22960">
    <property type="entry name" value="MOLYBDOPTERIN COFACTOR SYNTHESIS PROTEIN A"/>
    <property type="match status" value="1"/>
</dbReference>
<accession>A0A2S2PLB9</accession>
<evidence type="ECO:0000259" key="6">
    <source>
        <dbReference type="Pfam" id="PF01967"/>
    </source>
</evidence>
<dbReference type="CDD" id="cd01420">
    <property type="entry name" value="MoaC_PE"/>
    <property type="match status" value="1"/>
</dbReference>
<organism evidence="7">
    <name type="scientific">Schizaphis graminum</name>
    <name type="common">Green bug aphid</name>
    <dbReference type="NCBI Taxonomy" id="13262"/>
    <lineage>
        <taxon>Eukaryota</taxon>
        <taxon>Metazoa</taxon>
        <taxon>Ecdysozoa</taxon>
        <taxon>Arthropoda</taxon>
        <taxon>Hexapoda</taxon>
        <taxon>Insecta</taxon>
        <taxon>Pterygota</taxon>
        <taxon>Neoptera</taxon>
        <taxon>Paraneoptera</taxon>
        <taxon>Hemiptera</taxon>
        <taxon>Sternorrhyncha</taxon>
        <taxon>Aphidomorpha</taxon>
        <taxon>Aphidoidea</taxon>
        <taxon>Aphididae</taxon>
        <taxon>Aphidini</taxon>
        <taxon>Schizaphis</taxon>
    </lineage>
</organism>
<dbReference type="NCBIfam" id="TIGR00581">
    <property type="entry name" value="moaC"/>
    <property type="match status" value="1"/>
</dbReference>
<dbReference type="InterPro" id="IPR050105">
    <property type="entry name" value="MoCo_biosynth_MoaA/MoaC"/>
</dbReference>
<dbReference type="InterPro" id="IPR002820">
    <property type="entry name" value="Mopterin_CF_biosynth-C_dom"/>
</dbReference>
<evidence type="ECO:0000256" key="3">
    <source>
        <dbReference type="ARBA" id="ARBA00012575"/>
    </source>
</evidence>
<dbReference type="UniPathway" id="UPA00344"/>
<comment type="catalytic activity">
    <reaction evidence="1">
        <text>(8S)-3',8-cyclo-7,8-dihydroguanosine 5'-triphosphate = cyclic pyranopterin phosphate + diphosphate</text>
        <dbReference type="Rhea" id="RHEA:49580"/>
        <dbReference type="ChEBI" id="CHEBI:33019"/>
        <dbReference type="ChEBI" id="CHEBI:59648"/>
        <dbReference type="ChEBI" id="CHEBI:131766"/>
        <dbReference type="EC" id="4.6.1.17"/>
    </reaction>
</comment>
<dbReference type="GO" id="GO:0061799">
    <property type="term" value="F:cyclic pyranopterin monophosphate synthase activity"/>
    <property type="evidence" value="ECO:0007669"/>
    <property type="project" value="UniProtKB-EC"/>
</dbReference>
<dbReference type="InterPro" id="IPR036522">
    <property type="entry name" value="MoaC_sf"/>
</dbReference>
<evidence type="ECO:0000256" key="2">
    <source>
        <dbReference type="ARBA" id="ARBA00005046"/>
    </source>
</evidence>
<dbReference type="InterPro" id="IPR047594">
    <property type="entry name" value="MoaC_bact/euk"/>
</dbReference>
<dbReference type="Gene3D" id="3.30.70.640">
    <property type="entry name" value="Molybdopterin cofactor biosynthesis C (MoaC) domain"/>
    <property type="match status" value="1"/>
</dbReference>
<sequence length="157" mass="17224">MVDVSGKRETRRTATAVARVRLDATATRLIAEDACKKGDVLSVARLAGICAAKATWQLIPLCHQIRLDSVTVDARLDERRGRVYITATAVSTDRTGVEMECLTACAVAALTVYDMCKAVSRDTVIENVKLLSKTGGKIDYRAKDDDDDDWCQRSNNE</sequence>
<dbReference type="InterPro" id="IPR023045">
    <property type="entry name" value="MoaC"/>
</dbReference>
<dbReference type="GO" id="GO:0006777">
    <property type="term" value="P:Mo-molybdopterin cofactor biosynthetic process"/>
    <property type="evidence" value="ECO:0007669"/>
    <property type="project" value="UniProtKB-KW"/>
</dbReference>
<evidence type="ECO:0000256" key="4">
    <source>
        <dbReference type="ARBA" id="ARBA00023150"/>
    </source>
</evidence>
<evidence type="ECO:0000256" key="5">
    <source>
        <dbReference type="ARBA" id="ARBA00023239"/>
    </source>
</evidence>
<proteinExistence type="predicted"/>
<keyword evidence="5" id="KW-0456">Lyase</keyword>
<name>A0A2S2PLB9_SCHGA</name>
<dbReference type="NCBIfam" id="NF006870">
    <property type="entry name" value="PRK09364.1"/>
    <property type="match status" value="1"/>
</dbReference>
<comment type="pathway">
    <text evidence="2">Cofactor biosynthesis; molybdopterin biosynthesis.</text>
</comment>
<feature type="domain" description="Molybdopterin cofactor biosynthesis C (MoaC)" evidence="6">
    <location>
        <begin position="1"/>
        <end position="136"/>
    </location>
</feature>
<reference evidence="7" key="1">
    <citation type="submission" date="2018-04" db="EMBL/GenBank/DDBJ databases">
        <title>Transcriptome of Schizaphis graminum biotype I.</title>
        <authorList>
            <person name="Scully E.D."/>
            <person name="Geib S.M."/>
            <person name="Palmer N.A."/>
            <person name="Koch K."/>
            <person name="Bradshaw J."/>
            <person name="Heng-Moss T."/>
            <person name="Sarath G."/>
        </authorList>
    </citation>
    <scope>NUCLEOTIDE SEQUENCE</scope>
</reference>
<dbReference type="AlphaFoldDB" id="A0A2S2PLB9"/>
<dbReference type="SUPFAM" id="SSF55040">
    <property type="entry name" value="Molybdenum cofactor biosynthesis protein C, MoaC"/>
    <property type="match status" value="1"/>
</dbReference>
<protein>
    <recommendedName>
        <fullName evidence="3">cyclic pyranopterin monophosphate synthase</fullName>
        <ecNumber evidence="3">4.6.1.17</ecNumber>
    </recommendedName>
</protein>
<evidence type="ECO:0000256" key="1">
    <source>
        <dbReference type="ARBA" id="ARBA00001637"/>
    </source>
</evidence>
<dbReference type="Pfam" id="PF01967">
    <property type="entry name" value="MoaC"/>
    <property type="match status" value="1"/>
</dbReference>
<keyword evidence="4" id="KW-0501">Molybdenum cofactor biosynthesis</keyword>
<dbReference type="EC" id="4.6.1.17" evidence="3"/>
<gene>
    <name evidence="7" type="primary">moaC</name>
    <name evidence="7" type="ORF">g.109015</name>
</gene>